<gene>
    <name evidence="1" type="ORF">TCM_035484</name>
</gene>
<evidence type="ECO:0008006" key="3">
    <source>
        <dbReference type="Google" id="ProtNLM"/>
    </source>
</evidence>
<sequence>MDVVVAKRQSTNRQPLFDGSNYPYWSTRMSIYIRPIDYEMWDVITDGPFIPSTKNVMTNEMISKSRGIRETCEFIAFISHIEPKSFEEAEKEESWILAMQEELEQFERNHVWTLVFRSFNHLIVGTKWVFRNKVNEQDLCKNFAEESKVNSK</sequence>
<keyword evidence="2" id="KW-1185">Reference proteome</keyword>
<evidence type="ECO:0000313" key="2">
    <source>
        <dbReference type="Proteomes" id="UP000026915"/>
    </source>
</evidence>
<protein>
    <recommendedName>
        <fullName evidence="3">DUF4219 domain-containing protein</fullName>
    </recommendedName>
</protein>
<dbReference type="Gramene" id="EOY16659">
    <property type="protein sequence ID" value="EOY16659"/>
    <property type="gene ID" value="TCM_035484"/>
</dbReference>
<proteinExistence type="predicted"/>
<name>A0A061FQ95_THECC</name>
<dbReference type="AlphaFoldDB" id="A0A061FQ95"/>
<dbReference type="Proteomes" id="UP000026915">
    <property type="component" value="Chromosome 8"/>
</dbReference>
<dbReference type="eggNOG" id="KOG0017">
    <property type="taxonomic scope" value="Eukaryota"/>
</dbReference>
<dbReference type="InParanoid" id="A0A061FQ95"/>
<evidence type="ECO:0000313" key="1">
    <source>
        <dbReference type="EMBL" id="EOY16659.1"/>
    </source>
</evidence>
<reference evidence="1 2" key="1">
    <citation type="journal article" date="2013" name="Genome Biol.">
        <title>The genome sequence of the most widely cultivated cacao type and its use to identify candidate genes regulating pod color.</title>
        <authorList>
            <person name="Motamayor J.C."/>
            <person name="Mockaitis K."/>
            <person name="Schmutz J."/>
            <person name="Haiminen N."/>
            <person name="Iii D.L."/>
            <person name="Cornejo O."/>
            <person name="Findley S.D."/>
            <person name="Zheng P."/>
            <person name="Utro F."/>
            <person name="Royaert S."/>
            <person name="Saski C."/>
            <person name="Jenkins J."/>
            <person name="Podicheti R."/>
            <person name="Zhao M."/>
            <person name="Scheffler B.E."/>
            <person name="Stack J.C."/>
            <person name="Feltus F.A."/>
            <person name="Mustiga G.M."/>
            <person name="Amores F."/>
            <person name="Phillips W."/>
            <person name="Marelli J.P."/>
            <person name="May G.D."/>
            <person name="Shapiro H."/>
            <person name="Ma J."/>
            <person name="Bustamante C.D."/>
            <person name="Schnell R.J."/>
            <person name="Main D."/>
            <person name="Gilbert D."/>
            <person name="Parida L."/>
            <person name="Kuhn D.N."/>
        </authorList>
    </citation>
    <scope>NUCLEOTIDE SEQUENCE [LARGE SCALE GENOMIC DNA]</scope>
    <source>
        <strain evidence="2">cv. Matina 1-6</strain>
    </source>
</reference>
<dbReference type="EMBL" id="CM001886">
    <property type="protein sequence ID" value="EOY16659.1"/>
    <property type="molecule type" value="Genomic_DNA"/>
</dbReference>
<accession>A0A061FQ95</accession>
<organism evidence="1 2">
    <name type="scientific">Theobroma cacao</name>
    <name type="common">Cacao</name>
    <name type="synonym">Cocoa</name>
    <dbReference type="NCBI Taxonomy" id="3641"/>
    <lineage>
        <taxon>Eukaryota</taxon>
        <taxon>Viridiplantae</taxon>
        <taxon>Streptophyta</taxon>
        <taxon>Embryophyta</taxon>
        <taxon>Tracheophyta</taxon>
        <taxon>Spermatophyta</taxon>
        <taxon>Magnoliopsida</taxon>
        <taxon>eudicotyledons</taxon>
        <taxon>Gunneridae</taxon>
        <taxon>Pentapetalae</taxon>
        <taxon>rosids</taxon>
        <taxon>malvids</taxon>
        <taxon>Malvales</taxon>
        <taxon>Malvaceae</taxon>
        <taxon>Byttnerioideae</taxon>
        <taxon>Theobroma</taxon>
    </lineage>
</organism>
<dbReference type="HOGENOM" id="CLU_1725610_0_0_1"/>